<accession>A0AAD5RF13</accession>
<evidence type="ECO:0000313" key="1">
    <source>
        <dbReference type="EMBL" id="KAJ1374906.1"/>
    </source>
</evidence>
<name>A0AAD5RF13_PARTN</name>
<gene>
    <name evidence="1" type="ORF">KIN20_038102</name>
</gene>
<evidence type="ECO:0000313" key="2">
    <source>
        <dbReference type="Proteomes" id="UP001196413"/>
    </source>
</evidence>
<sequence>MSKPKIIAQKLLRRHLRAPFLAKVGSLVGGGDSELLGILRPYYSIVDMSANGNKQVKASASSIEKLENPPHICVLQPPLYPSGAAHTVTIPPIAGIQVRFVRSRYPVTGS</sequence>
<organism evidence="1 2">
    <name type="scientific">Parelaphostrongylus tenuis</name>
    <name type="common">Meningeal worm</name>
    <dbReference type="NCBI Taxonomy" id="148309"/>
    <lineage>
        <taxon>Eukaryota</taxon>
        <taxon>Metazoa</taxon>
        <taxon>Ecdysozoa</taxon>
        <taxon>Nematoda</taxon>
        <taxon>Chromadorea</taxon>
        <taxon>Rhabditida</taxon>
        <taxon>Rhabditina</taxon>
        <taxon>Rhabditomorpha</taxon>
        <taxon>Strongyloidea</taxon>
        <taxon>Metastrongylidae</taxon>
        <taxon>Parelaphostrongylus</taxon>
    </lineage>
</organism>
<dbReference type="EMBL" id="JAHQIW010007497">
    <property type="protein sequence ID" value="KAJ1374906.1"/>
    <property type="molecule type" value="Genomic_DNA"/>
</dbReference>
<keyword evidence="2" id="KW-1185">Reference proteome</keyword>
<reference evidence="1" key="1">
    <citation type="submission" date="2021-06" db="EMBL/GenBank/DDBJ databases">
        <title>Parelaphostrongylus tenuis whole genome reference sequence.</title>
        <authorList>
            <person name="Garwood T.J."/>
            <person name="Larsen P.A."/>
            <person name="Fountain-Jones N.M."/>
            <person name="Garbe J.R."/>
            <person name="Macchietto M.G."/>
            <person name="Kania S.A."/>
            <person name="Gerhold R.W."/>
            <person name="Richards J.E."/>
            <person name="Wolf T.M."/>
        </authorList>
    </citation>
    <scope>NUCLEOTIDE SEQUENCE</scope>
    <source>
        <strain evidence="1">MNPRO001-30</strain>
        <tissue evidence="1">Meninges</tissue>
    </source>
</reference>
<dbReference type="Proteomes" id="UP001196413">
    <property type="component" value="Unassembled WGS sequence"/>
</dbReference>
<proteinExistence type="predicted"/>
<comment type="caution">
    <text evidence="1">The sequence shown here is derived from an EMBL/GenBank/DDBJ whole genome shotgun (WGS) entry which is preliminary data.</text>
</comment>
<protein>
    <submittedName>
        <fullName evidence="1">Uncharacterized protein</fullName>
    </submittedName>
</protein>
<dbReference type="AlphaFoldDB" id="A0AAD5RF13"/>